<dbReference type="RefSeq" id="WP_224055012.1">
    <property type="nucleotide sequence ID" value="NZ_OU594967.1"/>
</dbReference>
<dbReference type="NCBIfam" id="NF006602">
    <property type="entry name" value="PRK09146.1"/>
    <property type="match status" value="1"/>
</dbReference>
<dbReference type="EMBL" id="SMGD01000013">
    <property type="protein sequence ID" value="TCK52031.1"/>
    <property type="molecule type" value="Genomic_DNA"/>
</dbReference>
<keyword evidence="1" id="KW-0540">Nuclease</keyword>
<feature type="domain" description="Exonuclease" evidence="6">
    <location>
        <begin position="53"/>
        <end position="234"/>
    </location>
</feature>
<dbReference type="Gene3D" id="3.30.420.10">
    <property type="entry name" value="Ribonuclease H-like superfamily/Ribonuclease H"/>
    <property type="match status" value="1"/>
</dbReference>
<accession>A0A4V2PPS1</accession>
<evidence type="ECO:0000256" key="3">
    <source>
        <dbReference type="ARBA" id="ARBA00022839"/>
    </source>
</evidence>
<dbReference type="GO" id="GO:0005829">
    <property type="term" value="C:cytosol"/>
    <property type="evidence" value="ECO:0007669"/>
    <property type="project" value="TreeGrafter"/>
</dbReference>
<sequence>MFYLPTSQMLVEPEPVNWPDYYLQQARRSHHPAIKRYYQQGIVSAETPLESVPFVALDFETTGLNPARDSILSIGIVPFTLSRITLPAARHWIVNPHQQLPEETVVVHGITQSRVANKPDILSVLPMLLELMAGRVVVAHHLAIERNFLNQAIKHRVHEELLFPMIDTMAIENKICRQGWRDFWLRLTGRPRLSIRLANSRARYGLPPYRAHHAQSDALSSAELLQAQVQYHFDPQLAVSELWL</sequence>
<dbReference type="SUPFAM" id="SSF53098">
    <property type="entry name" value="Ribonuclease H-like"/>
    <property type="match status" value="1"/>
</dbReference>
<dbReference type="InterPro" id="IPR013520">
    <property type="entry name" value="Ribonucl_H"/>
</dbReference>
<proteinExistence type="predicted"/>
<keyword evidence="2" id="KW-0378">Hydrolase</keyword>
<evidence type="ECO:0000256" key="4">
    <source>
        <dbReference type="ARBA" id="ARBA00025483"/>
    </source>
</evidence>
<evidence type="ECO:0000256" key="2">
    <source>
        <dbReference type="ARBA" id="ARBA00022801"/>
    </source>
</evidence>
<evidence type="ECO:0000313" key="7">
    <source>
        <dbReference type="EMBL" id="TCK52031.1"/>
    </source>
</evidence>
<comment type="caution">
    <text evidence="7">The sequence shown here is derived from an EMBL/GenBank/DDBJ whole genome shotgun (WGS) entry which is preliminary data.</text>
</comment>
<evidence type="ECO:0000256" key="5">
    <source>
        <dbReference type="ARBA" id="ARBA00026073"/>
    </source>
</evidence>
<comment type="function">
    <text evidence="4">DNA polymerase III is a complex, multichain enzyme responsible for most of the replicative synthesis in bacteria. The epsilon subunit contain the editing function and is a proofreading 3'-5' exonuclease.</text>
</comment>
<dbReference type="FunFam" id="3.30.420.10:FF:000045">
    <property type="entry name" value="3'-5' exonuclease DinG"/>
    <property type="match status" value="1"/>
</dbReference>
<keyword evidence="8" id="KW-1185">Reference proteome</keyword>
<organism evidence="7 8">
    <name type="scientific">Celerinatantimonas diazotrophica</name>
    <dbReference type="NCBI Taxonomy" id="412034"/>
    <lineage>
        <taxon>Bacteria</taxon>
        <taxon>Pseudomonadati</taxon>
        <taxon>Pseudomonadota</taxon>
        <taxon>Gammaproteobacteria</taxon>
        <taxon>Celerinatantimonadaceae</taxon>
        <taxon>Celerinatantimonas</taxon>
    </lineage>
</organism>
<name>A0A4V2PPS1_9GAMM</name>
<gene>
    <name evidence="7" type="ORF">EV690_2131</name>
</gene>
<dbReference type="CDD" id="cd06127">
    <property type="entry name" value="DEDDh"/>
    <property type="match status" value="1"/>
</dbReference>
<keyword evidence="3" id="KW-0269">Exonuclease</keyword>
<dbReference type="Pfam" id="PF00929">
    <property type="entry name" value="RNase_T"/>
    <property type="match status" value="1"/>
</dbReference>
<reference evidence="7 8" key="1">
    <citation type="submission" date="2019-03" db="EMBL/GenBank/DDBJ databases">
        <title>Genomic Encyclopedia of Type Strains, Phase IV (KMG-IV): sequencing the most valuable type-strain genomes for metagenomic binning, comparative biology and taxonomic classification.</title>
        <authorList>
            <person name="Goeker M."/>
        </authorList>
    </citation>
    <scope>NUCLEOTIDE SEQUENCE [LARGE SCALE GENOMIC DNA]</scope>
    <source>
        <strain evidence="7 8">DSM 18577</strain>
    </source>
</reference>
<dbReference type="PANTHER" id="PTHR30231:SF4">
    <property type="entry name" value="PROTEIN NEN2"/>
    <property type="match status" value="1"/>
</dbReference>
<dbReference type="PANTHER" id="PTHR30231">
    <property type="entry name" value="DNA POLYMERASE III SUBUNIT EPSILON"/>
    <property type="match status" value="1"/>
</dbReference>
<dbReference type="GO" id="GO:0003676">
    <property type="term" value="F:nucleic acid binding"/>
    <property type="evidence" value="ECO:0007669"/>
    <property type="project" value="InterPro"/>
</dbReference>
<evidence type="ECO:0000259" key="6">
    <source>
        <dbReference type="SMART" id="SM00479"/>
    </source>
</evidence>
<dbReference type="InterPro" id="IPR036397">
    <property type="entry name" value="RNaseH_sf"/>
</dbReference>
<dbReference type="SMART" id="SM00479">
    <property type="entry name" value="EXOIII"/>
    <property type="match status" value="1"/>
</dbReference>
<dbReference type="AlphaFoldDB" id="A0A4V2PPS1"/>
<dbReference type="GO" id="GO:0008408">
    <property type="term" value="F:3'-5' exonuclease activity"/>
    <property type="evidence" value="ECO:0007669"/>
    <property type="project" value="TreeGrafter"/>
</dbReference>
<dbReference type="Proteomes" id="UP000295565">
    <property type="component" value="Unassembled WGS sequence"/>
</dbReference>
<comment type="subunit">
    <text evidence="5">DNA polymerase III contains a core (composed of alpha, epsilon and theta chains) that associates with a tau subunit. This core dimerizes to form the POLIII' complex. PolIII' associates with the gamma complex (composed of gamma, delta, delta', psi and chi chains) and with the beta chain to form the complete DNA polymerase III complex.</text>
</comment>
<dbReference type="GO" id="GO:0006259">
    <property type="term" value="P:DNA metabolic process"/>
    <property type="evidence" value="ECO:0007669"/>
    <property type="project" value="UniProtKB-ARBA"/>
</dbReference>
<protein>
    <submittedName>
        <fullName evidence="7">DNA polymerase-3 subunit epsilon</fullName>
    </submittedName>
</protein>
<evidence type="ECO:0000256" key="1">
    <source>
        <dbReference type="ARBA" id="ARBA00022722"/>
    </source>
</evidence>
<evidence type="ECO:0000313" key="8">
    <source>
        <dbReference type="Proteomes" id="UP000295565"/>
    </source>
</evidence>
<dbReference type="InterPro" id="IPR012337">
    <property type="entry name" value="RNaseH-like_sf"/>
</dbReference>